<comment type="similarity">
    <text evidence="2">Belongs to the binding-protein-dependent transport system permease family. FecCD subfamily.</text>
</comment>
<feature type="transmembrane region" description="Helical" evidence="8">
    <location>
        <begin position="240"/>
        <end position="264"/>
    </location>
</feature>
<dbReference type="EMBL" id="BAABEO010000019">
    <property type="protein sequence ID" value="GAA3688768.1"/>
    <property type="molecule type" value="Genomic_DNA"/>
</dbReference>
<evidence type="ECO:0000256" key="5">
    <source>
        <dbReference type="ARBA" id="ARBA00022692"/>
    </source>
</evidence>
<keyword evidence="3" id="KW-0813">Transport</keyword>
<keyword evidence="6 8" id="KW-1133">Transmembrane helix</keyword>
<comment type="subcellular location">
    <subcellularLocation>
        <location evidence="1">Cell membrane</location>
        <topology evidence="1">Multi-pass membrane protein</topology>
    </subcellularLocation>
</comment>
<keyword evidence="7 8" id="KW-0472">Membrane</keyword>
<feature type="transmembrane region" description="Helical" evidence="8">
    <location>
        <begin position="149"/>
        <end position="170"/>
    </location>
</feature>
<proteinExistence type="inferred from homology"/>
<organism evidence="9 10">
    <name type="scientific">Arthrobacter ginkgonis</name>
    <dbReference type="NCBI Taxonomy" id="1630594"/>
    <lineage>
        <taxon>Bacteria</taxon>
        <taxon>Bacillati</taxon>
        <taxon>Actinomycetota</taxon>
        <taxon>Actinomycetes</taxon>
        <taxon>Micrococcales</taxon>
        <taxon>Micrococcaceae</taxon>
        <taxon>Arthrobacter</taxon>
    </lineage>
</organism>
<dbReference type="PANTHER" id="PTHR30472">
    <property type="entry name" value="FERRIC ENTEROBACTIN TRANSPORT SYSTEM PERMEASE PROTEIN"/>
    <property type="match status" value="1"/>
</dbReference>
<keyword evidence="4" id="KW-1003">Cell membrane</keyword>
<dbReference type="PANTHER" id="PTHR30472:SF1">
    <property type="entry name" value="FE(3+) DICITRATE TRANSPORT SYSTEM PERMEASE PROTEIN FECC-RELATED"/>
    <property type="match status" value="1"/>
</dbReference>
<keyword evidence="10" id="KW-1185">Reference proteome</keyword>
<feature type="transmembrane region" description="Helical" evidence="8">
    <location>
        <begin position="276"/>
        <end position="294"/>
    </location>
</feature>
<reference evidence="10" key="1">
    <citation type="journal article" date="2019" name="Int. J. Syst. Evol. Microbiol.">
        <title>The Global Catalogue of Microorganisms (GCM) 10K type strain sequencing project: providing services to taxonomists for standard genome sequencing and annotation.</title>
        <authorList>
            <consortium name="The Broad Institute Genomics Platform"/>
            <consortium name="The Broad Institute Genome Sequencing Center for Infectious Disease"/>
            <person name="Wu L."/>
            <person name="Ma J."/>
        </authorList>
    </citation>
    <scope>NUCLEOTIDE SEQUENCE [LARGE SCALE GENOMIC DNA]</scope>
    <source>
        <strain evidence="10">JCM 30742</strain>
    </source>
</reference>
<evidence type="ECO:0000256" key="3">
    <source>
        <dbReference type="ARBA" id="ARBA00022448"/>
    </source>
</evidence>
<dbReference type="InterPro" id="IPR037294">
    <property type="entry name" value="ABC_BtuC-like"/>
</dbReference>
<feature type="transmembrane region" description="Helical" evidence="8">
    <location>
        <begin position="118"/>
        <end position="137"/>
    </location>
</feature>
<dbReference type="SUPFAM" id="SSF81345">
    <property type="entry name" value="ABC transporter involved in vitamin B12 uptake, BtuC"/>
    <property type="match status" value="1"/>
</dbReference>
<evidence type="ECO:0000256" key="7">
    <source>
        <dbReference type="ARBA" id="ARBA00023136"/>
    </source>
</evidence>
<evidence type="ECO:0000256" key="4">
    <source>
        <dbReference type="ARBA" id="ARBA00022475"/>
    </source>
</evidence>
<evidence type="ECO:0000313" key="9">
    <source>
        <dbReference type="EMBL" id="GAA3688768.1"/>
    </source>
</evidence>
<comment type="caution">
    <text evidence="9">The sequence shown here is derived from an EMBL/GenBank/DDBJ whole genome shotgun (WGS) entry which is preliminary data.</text>
</comment>
<dbReference type="Gene3D" id="1.10.3470.10">
    <property type="entry name" value="ABC transporter involved in vitamin B12 uptake, BtuC"/>
    <property type="match status" value="1"/>
</dbReference>
<feature type="transmembrane region" description="Helical" evidence="8">
    <location>
        <begin position="306"/>
        <end position="325"/>
    </location>
</feature>
<gene>
    <name evidence="9" type="ORF">GCM10023081_27630</name>
</gene>
<evidence type="ECO:0000256" key="8">
    <source>
        <dbReference type="SAM" id="Phobius"/>
    </source>
</evidence>
<feature type="transmembrane region" description="Helical" evidence="8">
    <location>
        <begin position="62"/>
        <end position="79"/>
    </location>
</feature>
<feature type="transmembrane region" description="Helical" evidence="8">
    <location>
        <begin position="91"/>
        <end position="112"/>
    </location>
</feature>
<dbReference type="Proteomes" id="UP001500752">
    <property type="component" value="Unassembled WGS sequence"/>
</dbReference>
<protein>
    <submittedName>
        <fullName evidence="9">Iron chelate uptake ABC transporter family permease subunit</fullName>
    </submittedName>
</protein>
<evidence type="ECO:0000256" key="6">
    <source>
        <dbReference type="ARBA" id="ARBA00022989"/>
    </source>
</evidence>
<accession>A0ABP7CIC0</accession>
<name>A0ABP7CIC0_9MICC</name>
<keyword evidence="5 8" id="KW-0812">Transmembrane</keyword>
<dbReference type="Pfam" id="PF01032">
    <property type="entry name" value="FecCD"/>
    <property type="match status" value="1"/>
</dbReference>
<evidence type="ECO:0000256" key="1">
    <source>
        <dbReference type="ARBA" id="ARBA00004651"/>
    </source>
</evidence>
<evidence type="ECO:0000313" key="10">
    <source>
        <dbReference type="Proteomes" id="UP001500752"/>
    </source>
</evidence>
<dbReference type="InterPro" id="IPR000522">
    <property type="entry name" value="ABC_transptr_permease_BtuC"/>
</dbReference>
<sequence>MLLAAVAASVFAGSQPVPPADVVRHVAAGLRLASGLDLPFGWGAAGVPEATAAVLDLRLPRTLLGLVCGLALGLAGALCQAHTRNPLADPGLLGVTAGAACGVVVSLSVLRWSSPSEYVWLALAGAVLAGGIVLGLASRLRTLAPATGLVLAGAIVTGVLNSVTSAVVLLDKATMDGFRYWTVGSLSGRDTSVLADIAPWLLLGLGLAALNTPALDALALGDDVATALGRNVALDRATGLAAVVLVAGAATAAVGSIAFLGLAAPHLALRLARGKMVPAVVLSGLLGAALMLLADTAGRLVLPSSELSVGIVLSIVGAPLFIWIARGRKDATP</sequence>
<evidence type="ECO:0000256" key="2">
    <source>
        <dbReference type="ARBA" id="ARBA00007935"/>
    </source>
</evidence>